<dbReference type="Gene3D" id="3.60.9.10">
    <property type="entry name" value="Aldehyde ferredoxin oxidoreductase, N-terminal domain"/>
    <property type="match status" value="1"/>
</dbReference>
<dbReference type="InterPro" id="IPR001203">
    <property type="entry name" value="OxRdtase_Ald_Fedxn_C"/>
</dbReference>
<dbReference type="PANTHER" id="PTHR30038">
    <property type="entry name" value="ALDEHYDE FERREDOXIN OXIDOREDUCTASE"/>
    <property type="match status" value="1"/>
</dbReference>
<dbReference type="SUPFAM" id="SSF56228">
    <property type="entry name" value="Aldehyde ferredoxin oxidoreductase, N-terminal domain"/>
    <property type="match status" value="1"/>
</dbReference>
<comment type="cofactor">
    <cofactor evidence="8">
        <name>tungstopterin</name>
        <dbReference type="ChEBI" id="CHEBI:30402"/>
    </cofactor>
</comment>
<dbReference type="AlphaFoldDB" id="A0A1F7SEE0"/>
<keyword evidence="4" id="KW-0479">Metal-binding</keyword>
<evidence type="ECO:0000256" key="6">
    <source>
        <dbReference type="ARBA" id="ARBA00023004"/>
    </source>
</evidence>
<dbReference type="STRING" id="1817883.A3G31_06965"/>
<evidence type="ECO:0000259" key="9">
    <source>
        <dbReference type="SMART" id="SM00790"/>
    </source>
</evidence>
<name>A0A1F7SEE0_9BACT</name>
<evidence type="ECO:0000313" key="11">
    <source>
        <dbReference type="Proteomes" id="UP000178082"/>
    </source>
</evidence>
<dbReference type="InterPro" id="IPR013983">
    <property type="entry name" value="Ald_Fedxn_OxRdtase_N"/>
</dbReference>
<accession>A0A1F7SEE0</accession>
<dbReference type="SMART" id="SM00790">
    <property type="entry name" value="AFOR_N"/>
    <property type="match status" value="1"/>
</dbReference>
<dbReference type="InterPro" id="IPR013984">
    <property type="entry name" value="Ald_Fedxn_OxRdtase_dom2"/>
</dbReference>
<dbReference type="Pfam" id="PF02730">
    <property type="entry name" value="AFOR_N"/>
    <property type="match status" value="1"/>
</dbReference>
<feature type="domain" description="Aldehyde ferredoxin oxidoreductase N-terminal" evidence="9">
    <location>
        <begin position="4"/>
        <end position="206"/>
    </location>
</feature>
<evidence type="ECO:0000256" key="2">
    <source>
        <dbReference type="ARBA" id="ARBA00011032"/>
    </source>
</evidence>
<comment type="similarity">
    <text evidence="2">Belongs to the AOR/FOR family.</text>
</comment>
<keyword evidence="3" id="KW-0004">4Fe-4S</keyword>
<sequence length="596" mass="64511">MKGWVGKILRINLTNKEIKIEDLNQSLAKDYIGGRGVASKILLDEVDPKVDGLSPENKLIFITGPLTGTGAPCGARFMVVTKSPLTESIACSNSGGYWGPELKAAGYDGIIIEGKSEKPVYLWIKNDRVEIKEASGVWGKDVHRTDDILRKETDCKARVACIGPAGEKLVLIAAIMNDRNRSAARSGVGAVMGSKNLKAIVVRGTKGFGVADGFRDKNLEISNLFAGDLAKGYGILGTTMAVDICNQVGILPANNFRESIFAGAPNISGQAIRKNILVRKRSCHGCVLGCGRVTKVTDPDFAGMGEGPEYETVYAFGSTCMIDNLSAVAKANYICNELGMDSISMGVTIACAMELFEKGYITEKEVGMNLSFGNAKAMVEMVRKTGMREGFGDKLAEGSFRLASRYGHPEFSMTSKKQEISAYDPRGSKGMALTYATNPRGGDHTRGATVFAEVFGIPKKVKSKIIEGKAEIARELQDLGAANDSNGVCMFATVVVSHEPFVNLLNAATGENFTLRDYQLSGERTWNIERLFNVRAGLKREADSIPKRLLEEPVPDGPTKGEVAILEPMLDDYYKIRGWDKDGVPTQEKLKELGII</sequence>
<dbReference type="GO" id="GO:0016625">
    <property type="term" value="F:oxidoreductase activity, acting on the aldehyde or oxo group of donors, iron-sulfur protein as acceptor"/>
    <property type="evidence" value="ECO:0007669"/>
    <property type="project" value="InterPro"/>
</dbReference>
<evidence type="ECO:0000256" key="8">
    <source>
        <dbReference type="ARBA" id="ARBA00049934"/>
    </source>
</evidence>
<keyword evidence="6" id="KW-0408">Iron</keyword>
<keyword evidence="5" id="KW-0560">Oxidoreductase</keyword>
<reference evidence="10 11" key="1">
    <citation type="journal article" date="2016" name="Nat. Commun.">
        <title>Thousands of microbial genomes shed light on interconnected biogeochemical processes in an aquifer system.</title>
        <authorList>
            <person name="Anantharaman K."/>
            <person name="Brown C.T."/>
            <person name="Hug L.A."/>
            <person name="Sharon I."/>
            <person name="Castelle C.J."/>
            <person name="Probst A.J."/>
            <person name="Thomas B.C."/>
            <person name="Singh A."/>
            <person name="Wilkins M.J."/>
            <person name="Karaoz U."/>
            <person name="Brodie E.L."/>
            <person name="Williams K.H."/>
            <person name="Hubbard S.S."/>
            <person name="Banfield J.F."/>
        </authorList>
    </citation>
    <scope>NUCLEOTIDE SEQUENCE [LARGE SCALE GENOMIC DNA]</scope>
</reference>
<dbReference type="SUPFAM" id="SSF48310">
    <property type="entry name" value="Aldehyde ferredoxin oxidoreductase, C-terminal domains"/>
    <property type="match status" value="1"/>
</dbReference>
<proteinExistence type="inferred from homology"/>
<dbReference type="Pfam" id="PF01314">
    <property type="entry name" value="AFOR_C"/>
    <property type="match status" value="1"/>
</dbReference>
<organism evidence="10 11">
    <name type="scientific">Candidatus Schekmanbacteria bacterium RIFCSPLOWO2_12_FULL_38_15</name>
    <dbReference type="NCBI Taxonomy" id="1817883"/>
    <lineage>
        <taxon>Bacteria</taxon>
        <taxon>Candidatus Schekmaniibacteriota</taxon>
    </lineage>
</organism>
<keyword evidence="7" id="KW-0411">Iron-sulfur</keyword>
<dbReference type="GO" id="GO:0051539">
    <property type="term" value="F:4 iron, 4 sulfur cluster binding"/>
    <property type="evidence" value="ECO:0007669"/>
    <property type="project" value="UniProtKB-KW"/>
</dbReference>
<evidence type="ECO:0000256" key="4">
    <source>
        <dbReference type="ARBA" id="ARBA00022723"/>
    </source>
</evidence>
<dbReference type="InterPro" id="IPR036021">
    <property type="entry name" value="Tungsten_al_ferr_oxy-like_C"/>
</dbReference>
<evidence type="ECO:0000313" key="10">
    <source>
        <dbReference type="EMBL" id="OGL52153.1"/>
    </source>
</evidence>
<evidence type="ECO:0000256" key="1">
    <source>
        <dbReference type="ARBA" id="ARBA00001966"/>
    </source>
</evidence>
<dbReference type="GO" id="GO:0009055">
    <property type="term" value="F:electron transfer activity"/>
    <property type="evidence" value="ECO:0007669"/>
    <property type="project" value="InterPro"/>
</dbReference>
<protein>
    <submittedName>
        <fullName evidence="10">Aldehyde ferredoxin oxidoreductase</fullName>
    </submittedName>
</protein>
<dbReference type="Gene3D" id="1.10.569.10">
    <property type="entry name" value="Aldehyde Ferredoxin Oxidoreductase Protein, subunit A, domain 2"/>
    <property type="match status" value="1"/>
</dbReference>
<dbReference type="InterPro" id="IPR051919">
    <property type="entry name" value="W-dependent_AOR"/>
</dbReference>
<dbReference type="PANTHER" id="PTHR30038:SF0">
    <property type="entry name" value="TUNGSTEN-CONTAINING ALDEHYDE FERREDOXIN OXIDOREDUCTASE"/>
    <property type="match status" value="1"/>
</dbReference>
<dbReference type="InterPro" id="IPR013985">
    <property type="entry name" value="Ald_Fedxn_OxRdtase_dom3"/>
</dbReference>
<dbReference type="EMBL" id="MGDI01000033">
    <property type="protein sequence ID" value="OGL52153.1"/>
    <property type="molecule type" value="Genomic_DNA"/>
</dbReference>
<dbReference type="Gene3D" id="1.10.599.10">
    <property type="entry name" value="Aldehyde Ferredoxin Oxidoreductase Protein, subunit A, domain 3"/>
    <property type="match status" value="1"/>
</dbReference>
<comment type="caution">
    <text evidence="10">The sequence shown here is derived from an EMBL/GenBank/DDBJ whole genome shotgun (WGS) entry which is preliminary data.</text>
</comment>
<evidence type="ECO:0000256" key="7">
    <source>
        <dbReference type="ARBA" id="ARBA00023014"/>
    </source>
</evidence>
<dbReference type="InterPro" id="IPR036503">
    <property type="entry name" value="Ald_Fedxn_OxRdtase_N_sf"/>
</dbReference>
<evidence type="ECO:0000256" key="3">
    <source>
        <dbReference type="ARBA" id="ARBA00022485"/>
    </source>
</evidence>
<gene>
    <name evidence="10" type="ORF">A3G31_06965</name>
</gene>
<evidence type="ECO:0000256" key="5">
    <source>
        <dbReference type="ARBA" id="ARBA00023002"/>
    </source>
</evidence>
<dbReference type="Proteomes" id="UP000178082">
    <property type="component" value="Unassembled WGS sequence"/>
</dbReference>
<dbReference type="GO" id="GO:0046872">
    <property type="term" value="F:metal ion binding"/>
    <property type="evidence" value="ECO:0007669"/>
    <property type="project" value="UniProtKB-KW"/>
</dbReference>
<comment type="cofactor">
    <cofactor evidence="1">
        <name>[4Fe-4S] cluster</name>
        <dbReference type="ChEBI" id="CHEBI:49883"/>
    </cofactor>
</comment>